<reference evidence="1" key="1">
    <citation type="submission" date="2021-02" db="EMBL/GenBank/DDBJ databases">
        <authorList>
            <consortium name="DOE Joint Genome Institute"/>
            <person name="Ahrendt S."/>
            <person name="Looney B.P."/>
            <person name="Miyauchi S."/>
            <person name="Morin E."/>
            <person name="Drula E."/>
            <person name="Courty P.E."/>
            <person name="Chicoki N."/>
            <person name="Fauchery L."/>
            <person name="Kohler A."/>
            <person name="Kuo A."/>
            <person name="Labutti K."/>
            <person name="Pangilinan J."/>
            <person name="Lipzen A."/>
            <person name="Riley R."/>
            <person name="Andreopoulos W."/>
            <person name="He G."/>
            <person name="Johnson J."/>
            <person name="Barry K.W."/>
            <person name="Grigoriev I.V."/>
            <person name="Nagy L."/>
            <person name="Hibbett D."/>
            <person name="Henrissat B."/>
            <person name="Matheny P.B."/>
            <person name="Labbe J."/>
            <person name="Martin F."/>
        </authorList>
    </citation>
    <scope>NUCLEOTIDE SEQUENCE</scope>
    <source>
        <strain evidence="1">FP105234-sp</strain>
    </source>
</reference>
<reference evidence="1" key="2">
    <citation type="journal article" date="2022" name="New Phytol.">
        <title>Evolutionary transition to the ectomycorrhizal habit in the genomes of a hyperdiverse lineage of mushroom-forming fungi.</title>
        <authorList>
            <person name="Looney B."/>
            <person name="Miyauchi S."/>
            <person name="Morin E."/>
            <person name="Drula E."/>
            <person name="Courty P.E."/>
            <person name="Kohler A."/>
            <person name="Kuo A."/>
            <person name="LaButti K."/>
            <person name="Pangilinan J."/>
            <person name="Lipzen A."/>
            <person name="Riley R."/>
            <person name="Andreopoulos W."/>
            <person name="He G."/>
            <person name="Johnson J."/>
            <person name="Nolan M."/>
            <person name="Tritt A."/>
            <person name="Barry K.W."/>
            <person name="Grigoriev I.V."/>
            <person name="Nagy L.G."/>
            <person name="Hibbett D."/>
            <person name="Henrissat B."/>
            <person name="Matheny P.B."/>
            <person name="Labbe J."/>
            <person name="Martin F.M."/>
        </authorList>
    </citation>
    <scope>NUCLEOTIDE SEQUENCE</scope>
    <source>
        <strain evidence="1">FP105234-sp</strain>
    </source>
</reference>
<comment type="caution">
    <text evidence="1">The sequence shown here is derived from an EMBL/GenBank/DDBJ whole genome shotgun (WGS) entry which is preliminary data.</text>
</comment>
<keyword evidence="2" id="KW-1185">Reference proteome</keyword>
<dbReference type="Proteomes" id="UP000814033">
    <property type="component" value="Unassembled WGS sequence"/>
</dbReference>
<evidence type="ECO:0000313" key="1">
    <source>
        <dbReference type="EMBL" id="KAI0045339.1"/>
    </source>
</evidence>
<dbReference type="EMBL" id="MU275954">
    <property type="protein sequence ID" value="KAI0045339.1"/>
    <property type="molecule type" value="Genomic_DNA"/>
</dbReference>
<sequence>MTGQLVWLITGCSSGIGRDLTLAALKRGDKVIATGRTRSLARLDDLKAAGADVLELDVTAPLDTLHEVAKKAIALHGHVDVLVNNAGYALVGAVEENTPEETYDQFNTNVFGGLNVARAFLPYMRARRTGTGTVIWLGSIAGWRTVASCGLYAATKAVNRSISEALNHEISPLGLRSICVEPGFFRTAFLAEGQVAPYISRIEDYKEVTAATDALFTGANGRQPGDPKKLVALVVDFVRGEGVAAGRPLPPVLHLGSDTMFVTREVCGETVKRIDEWKDVFASTDFPAGT</sequence>
<organism evidence="1 2">
    <name type="scientific">Auriscalpium vulgare</name>
    <dbReference type="NCBI Taxonomy" id="40419"/>
    <lineage>
        <taxon>Eukaryota</taxon>
        <taxon>Fungi</taxon>
        <taxon>Dikarya</taxon>
        <taxon>Basidiomycota</taxon>
        <taxon>Agaricomycotina</taxon>
        <taxon>Agaricomycetes</taxon>
        <taxon>Russulales</taxon>
        <taxon>Auriscalpiaceae</taxon>
        <taxon>Auriscalpium</taxon>
    </lineage>
</organism>
<evidence type="ECO:0000313" key="2">
    <source>
        <dbReference type="Proteomes" id="UP000814033"/>
    </source>
</evidence>
<gene>
    <name evidence="1" type="ORF">FA95DRAFT_1561219</name>
</gene>
<name>A0ACB8RM73_9AGAM</name>
<accession>A0ACB8RM73</accession>
<proteinExistence type="predicted"/>
<protein>
    <submittedName>
        <fullName evidence="1">Short chain dehydrogenase</fullName>
    </submittedName>
</protein>